<feature type="transmembrane region" description="Helical" evidence="16">
    <location>
        <begin position="138"/>
        <end position="161"/>
    </location>
</feature>
<feature type="chain" id="PRO_5018991107" description="CFEM domain-containing protein" evidence="17">
    <location>
        <begin position="24"/>
        <end position="515"/>
    </location>
</feature>
<feature type="disulfide bond" evidence="14">
    <location>
        <begin position="43"/>
        <end position="74"/>
    </location>
</feature>
<evidence type="ECO:0000256" key="1">
    <source>
        <dbReference type="ARBA" id="ARBA00004141"/>
    </source>
</evidence>
<dbReference type="Pfam" id="PF20684">
    <property type="entry name" value="Fung_rhodopsin"/>
    <property type="match status" value="1"/>
</dbReference>
<keyword evidence="5" id="KW-0964">Secreted</keyword>
<dbReference type="InterPro" id="IPR008427">
    <property type="entry name" value="Extracellular_membr_CFEM_dom"/>
</dbReference>
<evidence type="ECO:0000256" key="10">
    <source>
        <dbReference type="ARBA" id="ARBA00023136"/>
    </source>
</evidence>
<comment type="caution">
    <text evidence="19">The sequence shown here is derived from an EMBL/GenBank/DDBJ whole genome shotgun (WGS) entry which is preliminary data.</text>
</comment>
<feature type="disulfide bond" evidence="14">
    <location>
        <begin position="62"/>
        <end position="95"/>
    </location>
</feature>
<keyword evidence="20" id="KW-1185">Reference proteome</keyword>
<dbReference type="GO" id="GO:0098552">
    <property type="term" value="C:side of membrane"/>
    <property type="evidence" value="ECO:0007669"/>
    <property type="project" value="UniProtKB-KW"/>
</dbReference>
<dbReference type="PROSITE" id="PS52012">
    <property type="entry name" value="CFEM"/>
    <property type="match status" value="1"/>
</dbReference>
<accession>A0A423WTS5</accession>
<feature type="transmembrane region" description="Helical" evidence="16">
    <location>
        <begin position="301"/>
        <end position="326"/>
    </location>
</feature>
<keyword evidence="8 17" id="KW-0732">Signal</keyword>
<evidence type="ECO:0000256" key="6">
    <source>
        <dbReference type="ARBA" id="ARBA00022622"/>
    </source>
</evidence>
<evidence type="ECO:0000256" key="8">
    <source>
        <dbReference type="ARBA" id="ARBA00022729"/>
    </source>
</evidence>
<feature type="domain" description="CFEM" evidence="18">
    <location>
        <begin position="7"/>
        <end position="122"/>
    </location>
</feature>
<organism evidence="19 20">
    <name type="scientific">Cytospora schulzeri</name>
    <dbReference type="NCBI Taxonomy" id="448051"/>
    <lineage>
        <taxon>Eukaryota</taxon>
        <taxon>Fungi</taxon>
        <taxon>Dikarya</taxon>
        <taxon>Ascomycota</taxon>
        <taxon>Pezizomycotina</taxon>
        <taxon>Sordariomycetes</taxon>
        <taxon>Sordariomycetidae</taxon>
        <taxon>Diaporthales</taxon>
        <taxon>Cytosporaceae</taxon>
        <taxon>Cytospora</taxon>
    </lineage>
</organism>
<keyword evidence="10 16" id="KW-0472">Membrane</keyword>
<gene>
    <name evidence="19" type="ORF">VMCG_04161</name>
</gene>
<evidence type="ECO:0000256" key="12">
    <source>
        <dbReference type="ARBA" id="ARBA00023288"/>
    </source>
</evidence>
<evidence type="ECO:0000259" key="18">
    <source>
        <dbReference type="PROSITE" id="PS52012"/>
    </source>
</evidence>
<dbReference type="GO" id="GO:0005576">
    <property type="term" value="C:extracellular region"/>
    <property type="evidence" value="ECO:0007669"/>
    <property type="project" value="UniProtKB-SubCell"/>
</dbReference>
<keyword evidence="6" id="KW-0336">GPI-anchor</keyword>
<evidence type="ECO:0000256" key="9">
    <source>
        <dbReference type="ARBA" id="ARBA00022989"/>
    </source>
</evidence>
<proteinExistence type="inferred from homology"/>
<evidence type="ECO:0000313" key="20">
    <source>
        <dbReference type="Proteomes" id="UP000283895"/>
    </source>
</evidence>
<dbReference type="AlphaFoldDB" id="A0A423WTS5"/>
<name>A0A423WTS5_9PEZI</name>
<keyword evidence="12" id="KW-0449">Lipoprotein</keyword>
<keyword evidence="6" id="KW-0325">Glycoprotein</keyword>
<feature type="transmembrane region" description="Helical" evidence="16">
    <location>
        <begin position="106"/>
        <end position="126"/>
    </location>
</feature>
<comment type="similarity">
    <text evidence="13">Belongs to the SAT4 family.</text>
</comment>
<feature type="compositionally biased region" description="Basic and acidic residues" evidence="15">
    <location>
        <begin position="386"/>
        <end position="400"/>
    </location>
</feature>
<feature type="transmembrane region" description="Helical" evidence="16">
    <location>
        <begin position="338"/>
        <end position="362"/>
    </location>
</feature>
<feature type="disulfide bond" evidence="14">
    <location>
        <begin position="39"/>
        <end position="79"/>
    </location>
</feature>
<evidence type="ECO:0000256" key="11">
    <source>
        <dbReference type="ARBA" id="ARBA00023157"/>
    </source>
</evidence>
<comment type="subcellular location">
    <subcellularLocation>
        <location evidence="2">Membrane</location>
        <topology evidence="2">Lipid-anchor</topology>
        <topology evidence="2">GPI-anchor</topology>
    </subcellularLocation>
    <subcellularLocation>
        <location evidence="1">Membrane</location>
        <topology evidence="1">Multi-pass membrane protein</topology>
    </subcellularLocation>
    <subcellularLocation>
        <location evidence="3">Secreted</location>
    </subcellularLocation>
</comment>
<evidence type="ECO:0000256" key="7">
    <source>
        <dbReference type="ARBA" id="ARBA00022692"/>
    </source>
</evidence>
<feature type="compositionally biased region" description="Basic and acidic residues" evidence="15">
    <location>
        <begin position="419"/>
        <end position="436"/>
    </location>
</feature>
<feature type="region of interest" description="Disordered" evidence="15">
    <location>
        <begin position="419"/>
        <end position="448"/>
    </location>
</feature>
<evidence type="ECO:0000256" key="16">
    <source>
        <dbReference type="SAM" id="Phobius"/>
    </source>
</evidence>
<dbReference type="Pfam" id="PF05730">
    <property type="entry name" value="CFEM"/>
    <property type="match status" value="1"/>
</dbReference>
<dbReference type="Proteomes" id="UP000283895">
    <property type="component" value="Unassembled WGS sequence"/>
</dbReference>
<protein>
    <recommendedName>
        <fullName evidence="18">CFEM domain-containing protein</fullName>
    </recommendedName>
</protein>
<feature type="transmembrane region" description="Helical" evidence="16">
    <location>
        <begin position="264"/>
        <end position="289"/>
    </location>
</feature>
<feature type="signal peptide" evidence="17">
    <location>
        <begin position="1"/>
        <end position="23"/>
    </location>
</feature>
<dbReference type="OrthoDB" id="2496787at2759"/>
<dbReference type="InterPro" id="IPR052337">
    <property type="entry name" value="SAT4-like"/>
</dbReference>
<evidence type="ECO:0000256" key="13">
    <source>
        <dbReference type="ARBA" id="ARBA00038359"/>
    </source>
</evidence>
<evidence type="ECO:0000256" key="2">
    <source>
        <dbReference type="ARBA" id="ARBA00004589"/>
    </source>
</evidence>
<keyword evidence="7 16" id="KW-0812">Transmembrane</keyword>
<feature type="region of interest" description="Disordered" evidence="15">
    <location>
        <begin position="373"/>
        <end position="404"/>
    </location>
</feature>
<keyword evidence="11 14" id="KW-1015">Disulfide bond</keyword>
<evidence type="ECO:0000256" key="15">
    <source>
        <dbReference type="SAM" id="MobiDB-lite"/>
    </source>
</evidence>
<dbReference type="InterPro" id="IPR049326">
    <property type="entry name" value="Rhodopsin_dom_fungi"/>
</dbReference>
<feature type="transmembrane region" description="Helical" evidence="16">
    <location>
        <begin position="181"/>
        <end position="204"/>
    </location>
</feature>
<evidence type="ECO:0000256" key="5">
    <source>
        <dbReference type="ARBA" id="ARBA00022525"/>
    </source>
</evidence>
<feature type="transmembrane region" description="Helical" evidence="16">
    <location>
        <begin position="216"/>
        <end position="237"/>
    </location>
</feature>
<evidence type="ECO:0000256" key="17">
    <source>
        <dbReference type="SAM" id="SignalP"/>
    </source>
</evidence>
<evidence type="ECO:0000313" key="19">
    <source>
        <dbReference type="EMBL" id="ROW06945.1"/>
    </source>
</evidence>
<evidence type="ECO:0000256" key="3">
    <source>
        <dbReference type="ARBA" id="ARBA00004613"/>
    </source>
</evidence>
<dbReference type="PANTHER" id="PTHR33048">
    <property type="entry name" value="PTH11-LIKE INTEGRAL MEMBRANE PROTEIN (AFU_ORTHOLOGUE AFUA_5G11245)"/>
    <property type="match status" value="1"/>
</dbReference>
<reference evidence="19 20" key="1">
    <citation type="submission" date="2015-09" db="EMBL/GenBank/DDBJ databases">
        <title>Host preference determinants of Valsa canker pathogens revealed by comparative genomics.</title>
        <authorList>
            <person name="Yin Z."/>
            <person name="Huang L."/>
        </authorList>
    </citation>
    <scope>NUCLEOTIDE SEQUENCE [LARGE SCALE GENOMIC DNA]</scope>
    <source>
        <strain evidence="19 20">03-1</strain>
    </source>
</reference>
<comment type="caution">
    <text evidence="14">Lacks conserved residue(s) required for the propagation of feature annotation.</text>
</comment>
<dbReference type="SMART" id="SM00747">
    <property type="entry name" value="CFEM"/>
    <property type="match status" value="1"/>
</dbReference>
<sequence>MALRDFFLGSLFLLVALMAQSQGQGQTGGLDALQSMPLCGITCVMNTIPRSSCSVSNITCICGDERFKDTVQACVETSCNVTDALAVVRADAEVCHIPKRSRRTDLLSDIPVSVVSFLALILRLFSRWHFNKKYGVDDWLMVTVAIINVAFVVLGNYAAMLGFGLDTWYIDPDDLTFALKVFYIGETLYLTLLGLTKVSVLFFYLRLFPNPRFRVLCWAVMCWVLVSTTTFVTLQIFQCTPLSAIWESWEGNYPVPYHCFDVNALVYAAAGFSIAQDIVILAIPLPLLLRLNTNWRRKVGIVIMFSLGIFVLITSCIRLRFIVQFAKSTNPAWDYTDVLIWSGVEVAVSIIVTSLPAIRVLLISLWPKVFSTGASKSSGRPSEASSELKKTPLGGGERRPVRSPQSRLFSMLAKTRVGDEESQLERDNHTRGHIRTETGPGVGSPVGADNIMPNRLTLGSTIGTSFLDGESWEFSRGSIIPTRPIVYTEGTSRRKMGASDDFEVSNTKVNMRGIL</sequence>
<feature type="disulfide bond" evidence="14">
    <location>
        <begin position="53"/>
        <end position="60"/>
    </location>
</feature>
<evidence type="ECO:0000256" key="4">
    <source>
        <dbReference type="ARBA" id="ARBA00010031"/>
    </source>
</evidence>
<feature type="compositionally biased region" description="Polar residues" evidence="15">
    <location>
        <begin position="373"/>
        <end position="385"/>
    </location>
</feature>
<keyword evidence="9 16" id="KW-1133">Transmembrane helix</keyword>
<comment type="similarity">
    <text evidence="4">Belongs to the RBT5 family.</text>
</comment>
<dbReference type="EMBL" id="LKEA01000009">
    <property type="protein sequence ID" value="ROW06945.1"/>
    <property type="molecule type" value="Genomic_DNA"/>
</dbReference>
<dbReference type="PANTHER" id="PTHR33048:SF47">
    <property type="entry name" value="INTEGRAL MEMBRANE PROTEIN-RELATED"/>
    <property type="match status" value="1"/>
</dbReference>
<evidence type="ECO:0000256" key="14">
    <source>
        <dbReference type="PROSITE-ProRule" id="PRU01356"/>
    </source>
</evidence>